<dbReference type="PRINTS" id="PR00598">
    <property type="entry name" value="HTHMARR"/>
</dbReference>
<evidence type="ECO:0000256" key="2">
    <source>
        <dbReference type="ARBA" id="ARBA00023125"/>
    </source>
</evidence>
<dbReference type="SUPFAM" id="SSF46785">
    <property type="entry name" value="Winged helix' DNA-binding domain"/>
    <property type="match status" value="1"/>
</dbReference>
<keyword evidence="2" id="KW-0238">DNA-binding</keyword>
<dbReference type="KEGG" id="lrz:BJI69_05580"/>
<dbReference type="PANTHER" id="PTHR42756:SF1">
    <property type="entry name" value="TRANSCRIPTIONAL REPRESSOR OF EMRAB OPERON"/>
    <property type="match status" value="1"/>
</dbReference>
<keyword evidence="3" id="KW-0804">Transcription</keyword>
<evidence type="ECO:0000313" key="4">
    <source>
        <dbReference type="EMBL" id="APG03439.1"/>
    </source>
</evidence>
<dbReference type="SMART" id="SM00347">
    <property type="entry name" value="HTH_MARR"/>
    <property type="match status" value="1"/>
</dbReference>
<name>A0A0G9HFW7_9GAMM</name>
<dbReference type="AlphaFoldDB" id="A0A0G9HFW7"/>
<dbReference type="InterPro" id="IPR000835">
    <property type="entry name" value="HTH_MarR-typ"/>
</dbReference>
<gene>
    <name evidence="4" type="ORF">BJI69_05580</name>
</gene>
<evidence type="ECO:0000256" key="3">
    <source>
        <dbReference type="ARBA" id="ARBA00023163"/>
    </source>
</evidence>
<evidence type="ECO:0000256" key="1">
    <source>
        <dbReference type="ARBA" id="ARBA00023015"/>
    </source>
</evidence>
<accession>A0A0G9HFW7</accession>
<organism evidence="4 5">
    <name type="scientific">Luteibacter rhizovicinus DSM 16549</name>
    <dbReference type="NCBI Taxonomy" id="1440763"/>
    <lineage>
        <taxon>Bacteria</taxon>
        <taxon>Pseudomonadati</taxon>
        <taxon>Pseudomonadota</taxon>
        <taxon>Gammaproteobacteria</taxon>
        <taxon>Lysobacterales</taxon>
        <taxon>Rhodanobacteraceae</taxon>
        <taxon>Luteibacter</taxon>
    </lineage>
</organism>
<dbReference type="Pfam" id="PF01047">
    <property type="entry name" value="MarR"/>
    <property type="match status" value="1"/>
</dbReference>
<evidence type="ECO:0000313" key="5">
    <source>
        <dbReference type="Proteomes" id="UP000182987"/>
    </source>
</evidence>
<proteinExistence type="predicted"/>
<dbReference type="Proteomes" id="UP000182987">
    <property type="component" value="Chromosome"/>
</dbReference>
<dbReference type="Gene3D" id="1.10.10.10">
    <property type="entry name" value="Winged helix-like DNA-binding domain superfamily/Winged helix DNA-binding domain"/>
    <property type="match status" value="1"/>
</dbReference>
<keyword evidence="1" id="KW-0805">Transcription regulation</keyword>
<keyword evidence="5" id="KW-1185">Reference proteome</keyword>
<dbReference type="STRING" id="1440763.BJI69_05580"/>
<dbReference type="EMBL" id="CP017480">
    <property type="protein sequence ID" value="APG03439.1"/>
    <property type="molecule type" value="Genomic_DNA"/>
</dbReference>
<dbReference type="GO" id="GO:0003700">
    <property type="term" value="F:DNA-binding transcription factor activity"/>
    <property type="evidence" value="ECO:0007669"/>
    <property type="project" value="InterPro"/>
</dbReference>
<protein>
    <submittedName>
        <fullName evidence="4">MarR family transcriptional regulator</fullName>
    </submittedName>
</protein>
<dbReference type="PATRIC" id="fig|1440763.5.peg.535"/>
<dbReference type="PANTHER" id="PTHR42756">
    <property type="entry name" value="TRANSCRIPTIONAL REGULATOR, MARR"/>
    <property type="match status" value="1"/>
</dbReference>
<dbReference type="InterPro" id="IPR036388">
    <property type="entry name" value="WH-like_DNA-bd_sf"/>
</dbReference>
<dbReference type="GO" id="GO:0003677">
    <property type="term" value="F:DNA binding"/>
    <property type="evidence" value="ECO:0007669"/>
    <property type="project" value="UniProtKB-KW"/>
</dbReference>
<dbReference type="OrthoDB" id="8907575at2"/>
<reference evidence="5" key="1">
    <citation type="submission" date="2016-09" db="EMBL/GenBank/DDBJ databases">
        <authorList>
            <person name="Lysoe E."/>
        </authorList>
    </citation>
    <scope>NUCLEOTIDE SEQUENCE [LARGE SCALE GENOMIC DNA]</scope>
    <source>
        <strain evidence="5">LJ96T</strain>
    </source>
</reference>
<sequence length="163" mass="18226">MSDFAPTEARLQVTRSKYPGFPRDPAALVRLIKHLYKEIHDEANAVMKPYGLNHPEYNILMMMYGSPDNALNPSQLADAAGEKSANVTRLTTQLCEKGYIARASSEDDRRKVTLTLTPEGIALIESFLPDIVSLLFRQTRKLDATEQAQLEVLLKKMLAGYGE</sequence>
<dbReference type="RefSeq" id="WP_046966506.1">
    <property type="nucleotide sequence ID" value="NZ_CP017480.1"/>
</dbReference>
<dbReference type="InterPro" id="IPR036390">
    <property type="entry name" value="WH_DNA-bd_sf"/>
</dbReference>
<dbReference type="PROSITE" id="PS50995">
    <property type="entry name" value="HTH_MARR_2"/>
    <property type="match status" value="1"/>
</dbReference>